<organism evidence="1 2">
    <name type="scientific">Pleurodeles waltl</name>
    <name type="common">Iberian ribbed newt</name>
    <dbReference type="NCBI Taxonomy" id="8319"/>
    <lineage>
        <taxon>Eukaryota</taxon>
        <taxon>Metazoa</taxon>
        <taxon>Chordata</taxon>
        <taxon>Craniata</taxon>
        <taxon>Vertebrata</taxon>
        <taxon>Euteleostomi</taxon>
        <taxon>Amphibia</taxon>
        <taxon>Batrachia</taxon>
        <taxon>Caudata</taxon>
        <taxon>Salamandroidea</taxon>
        <taxon>Salamandridae</taxon>
        <taxon>Pleurodelinae</taxon>
        <taxon>Pleurodeles</taxon>
    </lineage>
</organism>
<keyword evidence="2" id="KW-1185">Reference proteome</keyword>
<dbReference type="Proteomes" id="UP001066276">
    <property type="component" value="Chromosome 3_2"/>
</dbReference>
<name>A0AAV7TFV9_PLEWA</name>
<protein>
    <submittedName>
        <fullName evidence="1">Uncharacterized protein</fullName>
    </submittedName>
</protein>
<sequence length="75" mass="8437">MRVSTAPCASPVLSVSRRRCVHLCAFDNSPGPDKGMYSSENRTARRDSMLRQRCVLRSLDRSHELSVQKQLGALF</sequence>
<accession>A0AAV7TFV9</accession>
<proteinExistence type="predicted"/>
<dbReference type="EMBL" id="JANPWB010000006">
    <property type="protein sequence ID" value="KAJ1175444.1"/>
    <property type="molecule type" value="Genomic_DNA"/>
</dbReference>
<gene>
    <name evidence="1" type="ORF">NDU88_000732</name>
</gene>
<evidence type="ECO:0000313" key="2">
    <source>
        <dbReference type="Proteomes" id="UP001066276"/>
    </source>
</evidence>
<evidence type="ECO:0000313" key="1">
    <source>
        <dbReference type="EMBL" id="KAJ1175444.1"/>
    </source>
</evidence>
<reference evidence="1" key="1">
    <citation type="journal article" date="2022" name="bioRxiv">
        <title>Sequencing and chromosome-scale assembly of the giantPleurodeles waltlgenome.</title>
        <authorList>
            <person name="Brown T."/>
            <person name="Elewa A."/>
            <person name="Iarovenko S."/>
            <person name="Subramanian E."/>
            <person name="Araus A.J."/>
            <person name="Petzold A."/>
            <person name="Susuki M."/>
            <person name="Suzuki K.-i.T."/>
            <person name="Hayashi T."/>
            <person name="Toyoda A."/>
            <person name="Oliveira C."/>
            <person name="Osipova E."/>
            <person name="Leigh N.D."/>
            <person name="Simon A."/>
            <person name="Yun M.H."/>
        </authorList>
    </citation>
    <scope>NUCLEOTIDE SEQUENCE</scope>
    <source>
        <strain evidence="1">20211129_DDA</strain>
        <tissue evidence="1">Liver</tissue>
    </source>
</reference>
<dbReference type="AlphaFoldDB" id="A0AAV7TFV9"/>
<comment type="caution">
    <text evidence="1">The sequence shown here is derived from an EMBL/GenBank/DDBJ whole genome shotgun (WGS) entry which is preliminary data.</text>
</comment>